<evidence type="ECO:0000313" key="1">
    <source>
        <dbReference type="EMBL" id="EFI97015.1"/>
    </source>
</evidence>
<name>D8Q5S1_SCHCM</name>
<accession>D8Q5S1</accession>
<dbReference type="InParanoid" id="D8Q5S1"/>
<dbReference type="Proteomes" id="UP000007431">
    <property type="component" value="Unassembled WGS sequence"/>
</dbReference>
<dbReference type="AlphaFoldDB" id="D8Q5S1"/>
<sequence length="58" mass="5924">MCRCNIPSNLANDSFLTNDTGSSDLLPLGSSAVLSIAAVVAVADLCCETRLEAKAAIP</sequence>
<evidence type="ECO:0000313" key="2">
    <source>
        <dbReference type="Proteomes" id="UP000007431"/>
    </source>
</evidence>
<keyword evidence="2" id="KW-1185">Reference proteome</keyword>
<gene>
    <name evidence="1" type="ORF">SCHCODRAFT_85259</name>
</gene>
<dbReference type="HOGENOM" id="CLU_2980374_0_0_1"/>
<reference evidence="1 2" key="1">
    <citation type="journal article" date="2010" name="Nat. Biotechnol.">
        <title>Genome sequence of the model mushroom Schizophyllum commune.</title>
        <authorList>
            <person name="Ohm R.A."/>
            <person name="de Jong J.F."/>
            <person name="Lugones L.G."/>
            <person name="Aerts A."/>
            <person name="Kothe E."/>
            <person name="Stajich J.E."/>
            <person name="de Vries R.P."/>
            <person name="Record E."/>
            <person name="Levasseur A."/>
            <person name="Baker S.E."/>
            <person name="Bartholomew K.A."/>
            <person name="Coutinho P.M."/>
            <person name="Erdmann S."/>
            <person name="Fowler T.J."/>
            <person name="Gathman A.C."/>
            <person name="Lombard V."/>
            <person name="Henrissat B."/>
            <person name="Knabe N."/>
            <person name="Kuees U."/>
            <person name="Lilly W.W."/>
            <person name="Lindquist E."/>
            <person name="Lucas S."/>
            <person name="Magnuson J.K."/>
            <person name="Piumi F."/>
            <person name="Raudaskoski M."/>
            <person name="Salamov A."/>
            <person name="Schmutz J."/>
            <person name="Schwarze F.W.M.R."/>
            <person name="vanKuyk P.A."/>
            <person name="Horton J.S."/>
            <person name="Grigoriev I.V."/>
            <person name="Woesten H.A.B."/>
        </authorList>
    </citation>
    <scope>NUCLEOTIDE SEQUENCE [LARGE SCALE GENOMIC DNA]</scope>
    <source>
        <strain evidence="2">H4-8 / FGSC 9210</strain>
    </source>
</reference>
<proteinExistence type="predicted"/>
<protein>
    <submittedName>
        <fullName evidence="1">Expressed protein</fullName>
    </submittedName>
</protein>
<organism evidence="2">
    <name type="scientific">Schizophyllum commune (strain H4-8 / FGSC 9210)</name>
    <name type="common">Split gill fungus</name>
    <dbReference type="NCBI Taxonomy" id="578458"/>
    <lineage>
        <taxon>Eukaryota</taxon>
        <taxon>Fungi</taxon>
        <taxon>Dikarya</taxon>
        <taxon>Basidiomycota</taxon>
        <taxon>Agaricomycotina</taxon>
        <taxon>Agaricomycetes</taxon>
        <taxon>Agaricomycetidae</taxon>
        <taxon>Agaricales</taxon>
        <taxon>Schizophyllaceae</taxon>
        <taxon>Schizophyllum</taxon>
    </lineage>
</organism>
<dbReference type="EMBL" id="GL377306">
    <property type="protein sequence ID" value="EFI97015.1"/>
    <property type="molecule type" value="Genomic_DNA"/>
</dbReference>